<keyword evidence="6" id="KW-0679">Respiratory chain</keyword>
<sequence>MLMTISLITSLFMILLKHPLSMGMMLMLQTIMISLTMGFFNFNYWYSYILFLIMISGMLVLFIYMTSIASNELFYPSIKLFTMFIIIITLMLIIYMNINKFYFMINNLYELYTNIHMNNNFQLSLNKYMNFPNNFIMYMMIIYLLITLVAVVKITDFKKGALRMSPPPTQPYSQQIK</sequence>
<accession>A0A126TGP0</accession>
<evidence type="ECO:0000256" key="1">
    <source>
        <dbReference type="ARBA" id="ARBA00004225"/>
    </source>
</evidence>
<evidence type="ECO:0000256" key="2">
    <source>
        <dbReference type="ARBA" id="ARBA00005698"/>
    </source>
</evidence>
<feature type="transmembrane region" description="Helical" evidence="16">
    <location>
        <begin position="46"/>
        <end position="66"/>
    </location>
</feature>
<keyword evidence="11" id="KW-0520">NAD</keyword>
<evidence type="ECO:0000256" key="9">
    <source>
        <dbReference type="ARBA" id="ARBA00022982"/>
    </source>
</evidence>
<dbReference type="InterPro" id="IPR050269">
    <property type="entry name" value="ComplexI_Subunit6"/>
</dbReference>
<dbReference type="EC" id="7.1.1.2" evidence="3"/>
<evidence type="ECO:0000256" key="3">
    <source>
        <dbReference type="ARBA" id="ARBA00012944"/>
    </source>
</evidence>
<evidence type="ECO:0000313" key="17">
    <source>
        <dbReference type="EMBL" id="AML26784.1"/>
    </source>
</evidence>
<evidence type="ECO:0000256" key="14">
    <source>
        <dbReference type="ARBA" id="ARBA00031019"/>
    </source>
</evidence>
<feature type="transmembrane region" description="Helical" evidence="16">
    <location>
        <begin position="78"/>
        <end position="98"/>
    </location>
</feature>
<comment type="catalytic activity">
    <reaction evidence="15">
        <text>a ubiquinone + NADH + 5 H(+)(in) = a ubiquinol + NAD(+) + 4 H(+)(out)</text>
        <dbReference type="Rhea" id="RHEA:29091"/>
        <dbReference type="Rhea" id="RHEA-COMP:9565"/>
        <dbReference type="Rhea" id="RHEA-COMP:9566"/>
        <dbReference type="ChEBI" id="CHEBI:15378"/>
        <dbReference type="ChEBI" id="CHEBI:16389"/>
        <dbReference type="ChEBI" id="CHEBI:17976"/>
        <dbReference type="ChEBI" id="CHEBI:57540"/>
        <dbReference type="ChEBI" id="CHEBI:57945"/>
        <dbReference type="EC" id="7.1.1.2"/>
    </reaction>
</comment>
<dbReference type="AlphaFoldDB" id="A0A126TGP0"/>
<evidence type="ECO:0000256" key="6">
    <source>
        <dbReference type="ARBA" id="ARBA00022660"/>
    </source>
</evidence>
<evidence type="ECO:0000256" key="15">
    <source>
        <dbReference type="ARBA" id="ARBA00049551"/>
    </source>
</evidence>
<evidence type="ECO:0000256" key="11">
    <source>
        <dbReference type="ARBA" id="ARBA00023027"/>
    </source>
</evidence>
<protein>
    <recommendedName>
        <fullName evidence="4">NADH-ubiquinone oxidoreductase chain 6</fullName>
        <ecNumber evidence="3">7.1.1.2</ecNumber>
    </recommendedName>
    <alternativeName>
        <fullName evidence="14">NADH dehydrogenase subunit 6</fullName>
    </alternativeName>
</protein>
<keyword evidence="7 16" id="KW-0812">Transmembrane</keyword>
<evidence type="ECO:0000256" key="4">
    <source>
        <dbReference type="ARBA" id="ARBA00021095"/>
    </source>
</evidence>
<evidence type="ECO:0000256" key="12">
    <source>
        <dbReference type="ARBA" id="ARBA00023128"/>
    </source>
</evidence>
<feature type="transmembrane region" description="Helical" evidence="16">
    <location>
        <begin position="135"/>
        <end position="155"/>
    </location>
</feature>
<organism evidence="17">
    <name type="scientific">Scarabaeidae sp. BMNH 1274753</name>
    <dbReference type="NCBI Taxonomy" id="1796541"/>
    <lineage>
        <taxon>Eukaryota</taxon>
        <taxon>Metazoa</taxon>
        <taxon>Ecdysozoa</taxon>
        <taxon>Arthropoda</taxon>
        <taxon>Hexapoda</taxon>
        <taxon>Insecta</taxon>
        <taxon>Pterygota</taxon>
        <taxon>Neoptera</taxon>
        <taxon>Endopterygota</taxon>
        <taxon>Coleoptera</taxon>
        <taxon>Polyphaga</taxon>
        <taxon>Scarabaeiformia</taxon>
        <taxon>Scarabaeidae</taxon>
    </lineage>
</organism>
<keyword evidence="8" id="KW-1278">Translocase</keyword>
<evidence type="ECO:0000256" key="13">
    <source>
        <dbReference type="ARBA" id="ARBA00023136"/>
    </source>
</evidence>
<keyword evidence="5" id="KW-0813">Transport</keyword>
<evidence type="ECO:0000256" key="5">
    <source>
        <dbReference type="ARBA" id="ARBA00022448"/>
    </source>
</evidence>
<evidence type="ECO:0000256" key="16">
    <source>
        <dbReference type="SAM" id="Phobius"/>
    </source>
</evidence>
<evidence type="ECO:0000256" key="8">
    <source>
        <dbReference type="ARBA" id="ARBA00022967"/>
    </source>
</evidence>
<comment type="similarity">
    <text evidence="2">Belongs to the complex I subunit 6 family.</text>
</comment>
<keyword evidence="13 16" id="KW-0472">Membrane</keyword>
<dbReference type="GO" id="GO:0008137">
    <property type="term" value="F:NADH dehydrogenase (ubiquinone) activity"/>
    <property type="evidence" value="ECO:0007669"/>
    <property type="project" value="UniProtKB-EC"/>
</dbReference>
<proteinExistence type="inferred from homology"/>
<dbReference type="GO" id="GO:0031966">
    <property type="term" value="C:mitochondrial membrane"/>
    <property type="evidence" value="ECO:0007669"/>
    <property type="project" value="UniProtKB-SubCell"/>
</dbReference>
<evidence type="ECO:0000256" key="10">
    <source>
        <dbReference type="ARBA" id="ARBA00022989"/>
    </source>
</evidence>
<evidence type="ECO:0000256" key="7">
    <source>
        <dbReference type="ARBA" id="ARBA00022692"/>
    </source>
</evidence>
<comment type="subcellular location">
    <subcellularLocation>
        <location evidence="1">Mitochondrion membrane</location>
        <topology evidence="1">Multi-pass membrane protein</topology>
    </subcellularLocation>
</comment>
<name>A0A126TGP0_9SCAR</name>
<dbReference type="PANTHER" id="PTHR11435:SF1">
    <property type="entry name" value="NADH-UBIQUINONE OXIDOREDUCTASE CHAIN 6"/>
    <property type="match status" value="1"/>
</dbReference>
<keyword evidence="9" id="KW-0249">Electron transport</keyword>
<keyword evidence="12 17" id="KW-0496">Mitochondrion</keyword>
<dbReference type="PANTHER" id="PTHR11435">
    <property type="entry name" value="NADH UBIQUINONE OXIDOREDUCTASE SUBUNIT ND6"/>
    <property type="match status" value="1"/>
</dbReference>
<reference evidence="17" key="1">
    <citation type="submission" date="2015-09" db="EMBL/GenBank/DDBJ databases">
        <title>Capturing the unknown biodiversity of arthropods in tropical forests using metagenomics.</title>
        <authorList>
            <person name="Andujar C."/>
            <person name="Creedy T.J."/>
            <person name="Garner B."/>
            <person name="Canty R."/>
            <person name="Warner H.B."/>
            <person name="Lipecki J."/>
            <person name="Crampton-Platt A."/>
            <person name="Gabrielli M."/>
            <person name="Croydon-Veleslavov I.A."/>
            <person name="Lim J.L."/>
            <person name="Linard B."/>
            <person name="Vogler A."/>
        </authorList>
    </citation>
    <scope>NUCLEOTIDE SEQUENCE</scope>
</reference>
<keyword evidence="10 16" id="KW-1133">Transmembrane helix</keyword>
<dbReference type="EMBL" id="KT696270">
    <property type="protein sequence ID" value="AML26784.1"/>
    <property type="molecule type" value="Genomic_DNA"/>
</dbReference>
<gene>
    <name evidence="17" type="primary">ND6</name>
</gene>
<geneLocation type="mitochondrion" evidence="17"/>